<keyword evidence="1" id="KW-0732">Signal</keyword>
<proteinExistence type="predicted"/>
<evidence type="ECO:0000313" key="3">
    <source>
        <dbReference type="Proteomes" id="UP000472263"/>
    </source>
</evidence>
<accession>A0A667Z1X0</accession>
<dbReference type="AlphaFoldDB" id="A0A667Z1X0"/>
<dbReference type="InParanoid" id="A0A667Z1X0"/>
<keyword evidence="3" id="KW-1185">Reference proteome</keyword>
<reference evidence="2" key="2">
    <citation type="submission" date="2025-08" db="UniProtKB">
        <authorList>
            <consortium name="Ensembl"/>
        </authorList>
    </citation>
    <scope>IDENTIFICATION</scope>
</reference>
<name>A0A667Z1X0_9TELE</name>
<reference evidence="2" key="1">
    <citation type="submission" date="2019-06" db="EMBL/GenBank/DDBJ databases">
        <authorList>
            <consortium name="Wellcome Sanger Institute Data Sharing"/>
        </authorList>
    </citation>
    <scope>NUCLEOTIDE SEQUENCE [LARGE SCALE GENOMIC DNA]</scope>
</reference>
<reference evidence="2" key="3">
    <citation type="submission" date="2025-09" db="UniProtKB">
        <authorList>
            <consortium name="Ensembl"/>
        </authorList>
    </citation>
    <scope>IDENTIFICATION</scope>
</reference>
<organism evidence="2 3">
    <name type="scientific">Myripristis murdjan</name>
    <name type="common">pinecone soldierfish</name>
    <dbReference type="NCBI Taxonomy" id="586833"/>
    <lineage>
        <taxon>Eukaryota</taxon>
        <taxon>Metazoa</taxon>
        <taxon>Chordata</taxon>
        <taxon>Craniata</taxon>
        <taxon>Vertebrata</taxon>
        <taxon>Euteleostomi</taxon>
        <taxon>Actinopterygii</taxon>
        <taxon>Neopterygii</taxon>
        <taxon>Teleostei</taxon>
        <taxon>Neoteleostei</taxon>
        <taxon>Acanthomorphata</taxon>
        <taxon>Holocentriformes</taxon>
        <taxon>Holocentridae</taxon>
        <taxon>Myripristis</taxon>
    </lineage>
</organism>
<feature type="signal peptide" evidence="1">
    <location>
        <begin position="1"/>
        <end position="19"/>
    </location>
</feature>
<feature type="chain" id="PRO_5025612660" evidence="1">
    <location>
        <begin position="20"/>
        <end position="90"/>
    </location>
</feature>
<evidence type="ECO:0000313" key="2">
    <source>
        <dbReference type="Ensembl" id="ENSMMDP00005034142.1"/>
    </source>
</evidence>
<dbReference type="Proteomes" id="UP000472263">
    <property type="component" value="Chromosome 14"/>
</dbReference>
<protein>
    <submittedName>
        <fullName evidence="2">Uncharacterized protein</fullName>
    </submittedName>
</protein>
<sequence>LRIFLLWYFLAVTTFLSEGFMMMKPSDVAAARARVDLARCGPTLEAVSLRRGAYLPGLHVNAPNLFRTEMPDRQIPCAHHTDCIYTFPLR</sequence>
<evidence type="ECO:0000256" key="1">
    <source>
        <dbReference type="SAM" id="SignalP"/>
    </source>
</evidence>
<dbReference type="Ensembl" id="ENSMMDT00005034897.1">
    <property type="protein sequence ID" value="ENSMMDP00005034142.1"/>
    <property type="gene ID" value="ENSMMDG00005016075.1"/>
</dbReference>